<dbReference type="RefSeq" id="WP_074706635.1">
    <property type="nucleotide sequence ID" value="NZ_FNOP01000011.1"/>
</dbReference>
<accession>A0A1H2YDC6</accession>
<dbReference type="InterPro" id="IPR021124">
    <property type="entry name" value="CRISPR-assoc_prot_Cas5"/>
</dbReference>
<evidence type="ECO:0000313" key="3">
    <source>
        <dbReference type="Proteomes" id="UP000182379"/>
    </source>
</evidence>
<evidence type="ECO:0000313" key="2">
    <source>
        <dbReference type="EMBL" id="SDX03166.1"/>
    </source>
</evidence>
<comment type="caution">
    <text evidence="2">The sequence shown here is derived from an EMBL/GenBank/DDBJ whole genome shotgun (WGS) entry which is preliminary data.</text>
</comment>
<dbReference type="GO" id="GO:0043571">
    <property type="term" value="P:maintenance of CRISPR repeat elements"/>
    <property type="evidence" value="ECO:0007669"/>
    <property type="project" value="InterPro"/>
</dbReference>
<gene>
    <name evidence="2" type="ORF">SAMN05216495_1111</name>
</gene>
<dbReference type="EMBL" id="FNOP01000011">
    <property type="protein sequence ID" value="SDX03166.1"/>
    <property type="molecule type" value="Genomic_DNA"/>
</dbReference>
<dbReference type="Pfam" id="PF09704">
    <property type="entry name" value="Cas_Cas5d"/>
    <property type="match status" value="1"/>
</dbReference>
<keyword evidence="1" id="KW-0051">Antiviral defense</keyword>
<name>A0A1H2YDC6_ACIFE</name>
<dbReference type="NCBIfam" id="TIGR02593">
    <property type="entry name" value="CRISPR_cas5"/>
    <property type="match status" value="1"/>
</dbReference>
<organism evidence="2 3">
    <name type="scientific">Acidaminococcus fermentans</name>
    <dbReference type="NCBI Taxonomy" id="905"/>
    <lineage>
        <taxon>Bacteria</taxon>
        <taxon>Bacillati</taxon>
        <taxon>Bacillota</taxon>
        <taxon>Negativicutes</taxon>
        <taxon>Acidaminococcales</taxon>
        <taxon>Acidaminococcaceae</taxon>
        <taxon>Acidaminococcus</taxon>
    </lineage>
</organism>
<reference evidence="2 3" key="1">
    <citation type="submission" date="2016-10" db="EMBL/GenBank/DDBJ databases">
        <authorList>
            <person name="Varghese N."/>
            <person name="Submissions S."/>
        </authorList>
    </citation>
    <scope>NUCLEOTIDE SEQUENCE [LARGE SCALE GENOMIC DNA]</scope>
    <source>
        <strain evidence="2 3">WCC6</strain>
    </source>
</reference>
<evidence type="ECO:0000256" key="1">
    <source>
        <dbReference type="ARBA" id="ARBA00023118"/>
    </source>
</evidence>
<dbReference type="InterPro" id="IPR013422">
    <property type="entry name" value="CRISPR-assoc_prot_Cas5_N"/>
</dbReference>
<proteinExistence type="predicted"/>
<dbReference type="AlphaFoldDB" id="A0A1H2YDC6"/>
<dbReference type="GO" id="GO:0051607">
    <property type="term" value="P:defense response to virus"/>
    <property type="evidence" value="ECO:0007669"/>
    <property type="project" value="UniProtKB-KW"/>
</dbReference>
<sequence>MKNLSYPIQMEIAGPTAMWTRPDTGDSPCSYPAPTYSAVKGIFESVLWGPDIQIIPRKVEICRPVQYYSYATNYGGPLRKLDLVKKGNNYQQYATVLIDVCYRLYADVIMNPKRDNLPGKAKAWDSKTTSPGHAYQAIFNRRLQRGQSFASLCLGWREFPPSYFGPFRPETHVLASMPDMVIPSMLREVFSRGYSSPYAVVYDQNVEIKGGVLCYPKGGNSFVK</sequence>
<dbReference type="Gene3D" id="3.30.70.2660">
    <property type="match status" value="1"/>
</dbReference>
<protein>
    <submittedName>
        <fullName evidence="2">CRISPR-associated protein Cas5d</fullName>
    </submittedName>
</protein>
<dbReference type="Proteomes" id="UP000182379">
    <property type="component" value="Unassembled WGS sequence"/>
</dbReference>